<dbReference type="CDD" id="cd00387">
    <property type="entry name" value="Ribosomal_L7_L12"/>
    <property type="match status" value="1"/>
</dbReference>
<accession>A0A564ZMM3</accession>
<comment type="subunit">
    <text evidence="4">Homodimer. Part of the ribosomal stalk of the 50S ribosomal subunit. Forms a multimeric L10(L12)X complex, where L10 forms an elongated spine to which 2 to 4 L12 dimers bind in a sequential fashion. Binds GTP-bound translation factors.</text>
</comment>
<dbReference type="Gene3D" id="1.20.5.710">
    <property type="entry name" value="Single helix bin"/>
    <property type="match status" value="1"/>
</dbReference>
<evidence type="ECO:0000259" key="6">
    <source>
        <dbReference type="Pfam" id="PF16320"/>
    </source>
</evidence>
<evidence type="ECO:0000259" key="5">
    <source>
        <dbReference type="Pfam" id="PF00542"/>
    </source>
</evidence>
<evidence type="ECO:0000256" key="4">
    <source>
        <dbReference type="HAMAP-Rule" id="MF_00368"/>
    </source>
</evidence>
<keyword evidence="8" id="KW-1185">Reference proteome</keyword>
<comment type="similarity">
    <text evidence="1 4">Belongs to the bacterial ribosomal protein bL12 family.</text>
</comment>
<proteinExistence type="inferred from homology"/>
<organism evidence="7 8">
    <name type="scientific">Candidatus Methylomirabilis lanthanidiphila</name>
    <dbReference type="NCBI Taxonomy" id="2211376"/>
    <lineage>
        <taxon>Bacteria</taxon>
        <taxon>Candidatus Methylomirabilota</taxon>
        <taxon>Candidatus Methylomirabilia</taxon>
        <taxon>Candidatus Methylomirabilales</taxon>
        <taxon>Candidatus Methylomirabilaceae</taxon>
        <taxon>Candidatus Methylomirabilis</taxon>
    </lineage>
</organism>
<dbReference type="NCBIfam" id="TIGR00855">
    <property type="entry name" value="L12"/>
    <property type="match status" value="1"/>
</dbReference>
<gene>
    <name evidence="4" type="primary">rplL</name>
    <name evidence="7" type="ORF">MELA_02965</name>
</gene>
<dbReference type="GO" id="GO:0003729">
    <property type="term" value="F:mRNA binding"/>
    <property type="evidence" value="ECO:0007669"/>
    <property type="project" value="TreeGrafter"/>
</dbReference>
<keyword evidence="3 4" id="KW-0687">Ribonucleoprotein</keyword>
<dbReference type="SUPFAM" id="SSF54736">
    <property type="entry name" value="ClpS-like"/>
    <property type="match status" value="1"/>
</dbReference>
<keyword evidence="2 4" id="KW-0689">Ribosomal protein</keyword>
<dbReference type="AlphaFoldDB" id="A0A564ZMM3"/>
<dbReference type="PANTHER" id="PTHR45987">
    <property type="entry name" value="39S RIBOSOMAL PROTEIN L12"/>
    <property type="match status" value="1"/>
</dbReference>
<comment type="function">
    <text evidence="4">Forms part of the ribosomal stalk which helps the ribosome interact with GTP-bound translation factors. Is thus essential for accurate translation.</text>
</comment>
<evidence type="ECO:0000313" key="7">
    <source>
        <dbReference type="EMBL" id="VUZ86561.1"/>
    </source>
</evidence>
<dbReference type="InterPro" id="IPR013823">
    <property type="entry name" value="Ribosomal_bL12_C"/>
</dbReference>
<dbReference type="Pfam" id="PF00542">
    <property type="entry name" value="Ribosomal_L12"/>
    <property type="match status" value="1"/>
</dbReference>
<evidence type="ECO:0000256" key="2">
    <source>
        <dbReference type="ARBA" id="ARBA00022980"/>
    </source>
</evidence>
<sequence>MSKVTVDDVLDSIETWTVLDLNKLVKGIEDKFGVSAAAMMPVAAAGQGGASAAAAPAAEEKTEFSVILVSAGEKKIQVIKEVRAITGLGLKEAKDLVEGAPKPVKEGLSKADADEIKAKLEATGATAELK</sequence>
<dbReference type="Pfam" id="PF16320">
    <property type="entry name" value="Ribosomal_L12_N"/>
    <property type="match status" value="1"/>
</dbReference>
<dbReference type="InterPro" id="IPR008932">
    <property type="entry name" value="Ribosomal_bL12_oligo"/>
</dbReference>
<dbReference type="FunFam" id="3.30.1390.10:FF:000001">
    <property type="entry name" value="50S ribosomal protein L7/L12"/>
    <property type="match status" value="1"/>
</dbReference>
<dbReference type="Proteomes" id="UP000334340">
    <property type="component" value="Unassembled WGS sequence"/>
</dbReference>
<dbReference type="InterPro" id="IPR014719">
    <property type="entry name" value="Ribosomal_bL12_C/ClpS-like"/>
</dbReference>
<dbReference type="InterPro" id="IPR000206">
    <property type="entry name" value="Ribosomal_bL12"/>
</dbReference>
<dbReference type="SUPFAM" id="SSF48300">
    <property type="entry name" value="Ribosomal protein L7/12, oligomerisation (N-terminal) domain"/>
    <property type="match status" value="1"/>
</dbReference>
<dbReference type="GO" id="GO:0022625">
    <property type="term" value="C:cytosolic large ribosomal subunit"/>
    <property type="evidence" value="ECO:0007669"/>
    <property type="project" value="TreeGrafter"/>
</dbReference>
<dbReference type="GO" id="GO:0006412">
    <property type="term" value="P:translation"/>
    <property type="evidence" value="ECO:0007669"/>
    <property type="project" value="UniProtKB-UniRule"/>
</dbReference>
<dbReference type="InterPro" id="IPR036235">
    <property type="entry name" value="Ribosomal_bL12_oligo_N_sf"/>
</dbReference>
<dbReference type="HAMAP" id="MF_00368">
    <property type="entry name" value="Ribosomal_bL12"/>
    <property type="match status" value="1"/>
</dbReference>
<feature type="domain" description="Large ribosomal subunit protein bL12 oligomerization" evidence="6">
    <location>
        <begin position="5"/>
        <end position="55"/>
    </location>
</feature>
<reference evidence="7 8" key="1">
    <citation type="submission" date="2019-07" db="EMBL/GenBank/DDBJ databases">
        <authorList>
            <person name="Cremers G."/>
        </authorList>
    </citation>
    <scope>NUCLEOTIDE SEQUENCE [LARGE SCALE GENOMIC DNA]</scope>
</reference>
<dbReference type="GO" id="GO:0003735">
    <property type="term" value="F:structural constituent of ribosome"/>
    <property type="evidence" value="ECO:0007669"/>
    <property type="project" value="InterPro"/>
</dbReference>
<evidence type="ECO:0000256" key="1">
    <source>
        <dbReference type="ARBA" id="ARBA00007197"/>
    </source>
</evidence>
<dbReference type="EMBL" id="CABIKM010000065">
    <property type="protein sequence ID" value="VUZ86561.1"/>
    <property type="molecule type" value="Genomic_DNA"/>
</dbReference>
<feature type="domain" description="Large ribosomal subunit protein bL12 C-terminal" evidence="5">
    <location>
        <begin position="64"/>
        <end position="130"/>
    </location>
</feature>
<evidence type="ECO:0000256" key="3">
    <source>
        <dbReference type="ARBA" id="ARBA00023274"/>
    </source>
</evidence>
<dbReference type="Gene3D" id="3.30.1390.10">
    <property type="match status" value="1"/>
</dbReference>
<dbReference type="PANTHER" id="PTHR45987:SF4">
    <property type="entry name" value="LARGE RIBOSOMAL SUBUNIT PROTEIN BL12M"/>
    <property type="match status" value="1"/>
</dbReference>
<name>A0A564ZMM3_9BACT</name>
<protein>
    <recommendedName>
        <fullName evidence="4">Large ribosomal subunit protein bL12</fullName>
    </recommendedName>
</protein>
<evidence type="ECO:0000313" key="8">
    <source>
        <dbReference type="Proteomes" id="UP000334340"/>
    </source>
</evidence>